<dbReference type="AlphaFoldDB" id="A0A0F5VC34"/>
<dbReference type="PANTHER" id="PTHR33908:SF3">
    <property type="entry name" value="UNDECAPRENYL PHOSPHATE-ALPHA-4-AMINO-4-DEOXY-L-ARABINOSE ARABINOSYL TRANSFERASE"/>
    <property type="match status" value="1"/>
</dbReference>
<dbReference type="Proteomes" id="UP000033633">
    <property type="component" value="Unassembled WGS sequence"/>
</dbReference>
<keyword evidence="2" id="KW-1003">Cell membrane</keyword>
<reference evidence="10 11" key="1">
    <citation type="submission" date="2014-12" db="EMBL/GenBank/DDBJ databases">
        <title>Mercury Reductase activity and rhizosphere competence traits in the genome of root associated Photobacterium halotolerans MELD1.</title>
        <authorList>
            <person name="Mathew D.C."/>
            <person name="Huang C.-C."/>
        </authorList>
    </citation>
    <scope>NUCLEOTIDE SEQUENCE [LARGE SCALE GENOMIC DNA]</scope>
    <source>
        <strain evidence="10 11">MELD1</strain>
    </source>
</reference>
<accession>A0A0F5VC34</accession>
<feature type="transmembrane region" description="Helical" evidence="8">
    <location>
        <begin position="401"/>
        <end position="420"/>
    </location>
</feature>
<dbReference type="InterPro" id="IPR050297">
    <property type="entry name" value="LipidA_mod_glycosyltrf_83"/>
</dbReference>
<evidence type="ECO:0000313" key="10">
    <source>
        <dbReference type="EMBL" id="KKC99366.1"/>
    </source>
</evidence>
<evidence type="ECO:0000256" key="3">
    <source>
        <dbReference type="ARBA" id="ARBA00022676"/>
    </source>
</evidence>
<comment type="subcellular location">
    <subcellularLocation>
        <location evidence="1">Cell membrane</location>
        <topology evidence="1">Multi-pass membrane protein</topology>
    </subcellularLocation>
</comment>
<feature type="transmembrane region" description="Helical" evidence="8">
    <location>
        <begin position="336"/>
        <end position="354"/>
    </location>
</feature>
<dbReference type="GO" id="GO:0009103">
    <property type="term" value="P:lipopolysaccharide biosynthetic process"/>
    <property type="evidence" value="ECO:0007669"/>
    <property type="project" value="TreeGrafter"/>
</dbReference>
<organism evidence="10 11">
    <name type="scientific">Photobacterium halotolerans</name>
    <dbReference type="NCBI Taxonomy" id="265726"/>
    <lineage>
        <taxon>Bacteria</taxon>
        <taxon>Pseudomonadati</taxon>
        <taxon>Pseudomonadota</taxon>
        <taxon>Gammaproteobacteria</taxon>
        <taxon>Vibrionales</taxon>
        <taxon>Vibrionaceae</taxon>
        <taxon>Photobacterium</taxon>
    </lineage>
</organism>
<dbReference type="Pfam" id="PF13231">
    <property type="entry name" value="PMT_2"/>
    <property type="match status" value="1"/>
</dbReference>
<feature type="transmembrane region" description="Helical" evidence="8">
    <location>
        <begin position="148"/>
        <end position="168"/>
    </location>
</feature>
<dbReference type="PANTHER" id="PTHR33908">
    <property type="entry name" value="MANNOSYLTRANSFERASE YKCB-RELATED"/>
    <property type="match status" value="1"/>
</dbReference>
<evidence type="ECO:0000256" key="7">
    <source>
        <dbReference type="ARBA" id="ARBA00023136"/>
    </source>
</evidence>
<keyword evidence="11" id="KW-1185">Reference proteome</keyword>
<evidence type="ECO:0000259" key="9">
    <source>
        <dbReference type="Pfam" id="PF13231"/>
    </source>
</evidence>
<dbReference type="EMBL" id="JWYV01000011">
    <property type="protein sequence ID" value="KKC99366.1"/>
    <property type="molecule type" value="Genomic_DNA"/>
</dbReference>
<feature type="transmembrane region" description="Helical" evidence="8">
    <location>
        <begin position="278"/>
        <end position="301"/>
    </location>
</feature>
<dbReference type="STRING" id="265726.KY46_13400"/>
<keyword evidence="5 8" id="KW-0812">Transmembrane</keyword>
<dbReference type="GO" id="GO:0016763">
    <property type="term" value="F:pentosyltransferase activity"/>
    <property type="evidence" value="ECO:0007669"/>
    <property type="project" value="TreeGrafter"/>
</dbReference>
<evidence type="ECO:0000256" key="1">
    <source>
        <dbReference type="ARBA" id="ARBA00004651"/>
    </source>
</evidence>
<keyword evidence="4 10" id="KW-0808">Transferase</keyword>
<keyword evidence="3" id="KW-0328">Glycosyltransferase</keyword>
<keyword evidence="7 8" id="KW-0472">Membrane</keyword>
<evidence type="ECO:0000256" key="8">
    <source>
        <dbReference type="SAM" id="Phobius"/>
    </source>
</evidence>
<feature type="transmembrane region" description="Helical" evidence="8">
    <location>
        <begin position="96"/>
        <end position="117"/>
    </location>
</feature>
<feature type="transmembrane region" description="Helical" evidence="8">
    <location>
        <begin position="180"/>
        <end position="201"/>
    </location>
</feature>
<dbReference type="GO" id="GO:0005886">
    <property type="term" value="C:plasma membrane"/>
    <property type="evidence" value="ECO:0007669"/>
    <property type="project" value="UniProtKB-SubCell"/>
</dbReference>
<dbReference type="InterPro" id="IPR038731">
    <property type="entry name" value="RgtA/B/C-like"/>
</dbReference>
<feature type="transmembrane region" description="Helical" evidence="8">
    <location>
        <begin position="313"/>
        <end position="330"/>
    </location>
</feature>
<comment type="caution">
    <text evidence="10">The sequence shown here is derived from an EMBL/GenBank/DDBJ whole genome shotgun (WGS) entry which is preliminary data.</text>
</comment>
<feature type="domain" description="Glycosyltransferase RgtA/B/C/D-like" evidence="9">
    <location>
        <begin position="75"/>
        <end position="238"/>
    </location>
</feature>
<proteinExistence type="predicted"/>
<evidence type="ECO:0000256" key="5">
    <source>
        <dbReference type="ARBA" id="ARBA00022692"/>
    </source>
</evidence>
<dbReference type="RefSeq" id="WP_046221144.1">
    <property type="nucleotide sequence ID" value="NZ_JWYV01000011.1"/>
</dbReference>
<name>A0A0F5VC34_9GAMM</name>
<sequence>MPSSQVQTHTISESRYPWDKLSILLFSIAIILLFWGIGWRAPWPADEPRFAEVAREMVATGQWFFPMRGGELYPDKPPVFFWSIAFFYWMTGNLKISFLLPNAFCGLLTLVLVWDLARRLWDIKTARTALFLLLLAPQFLIQAKNAQIDAMVACWITVSCYCLIRHFFLSPNWRLYHLAWAMMGLGVITKGVGFLPILMFIPMAVYFFPQRHALPKAFSKRAWFGPLVMLAVIAAWLIPLLILTGVNDDPQFQAYRDNILFRQTAERYANSLGHLQPWHYFISSVIPVFWFPLPFMVIAFWKPLRDSWKRYPVVWVLLSWVVLVVVFFSISPGKRGVYVLPALPMLALALSPAVDLLDNKRWLHWLIMTVLTLIGVVLFFGGIAGIAGLEKAVRELEEQTLQAGVMLCITGGIWLATLWYRRTHNAYLTMGGLLAITWLIFASWGYHLLDPNRTPKAIMAEIAHSVGHDSELGLVNFKEQHILFSSQTVTHFSYLAPIAEQERRAWAWLHEAPDRYVLIPDSAKVSCFVMSKGKDMGLAHRRHWMLFEPSSAEPECTPPQSMRKFVTQRPYPW</sequence>
<dbReference type="GO" id="GO:0010041">
    <property type="term" value="P:response to iron(III) ion"/>
    <property type="evidence" value="ECO:0007669"/>
    <property type="project" value="TreeGrafter"/>
</dbReference>
<evidence type="ECO:0000256" key="4">
    <source>
        <dbReference type="ARBA" id="ARBA00022679"/>
    </source>
</evidence>
<evidence type="ECO:0000313" key="11">
    <source>
        <dbReference type="Proteomes" id="UP000033633"/>
    </source>
</evidence>
<feature type="transmembrane region" description="Helical" evidence="8">
    <location>
        <begin position="427"/>
        <end position="449"/>
    </location>
</feature>
<dbReference type="PATRIC" id="fig|265726.11.peg.910"/>
<dbReference type="OrthoDB" id="9775035at2"/>
<evidence type="ECO:0000256" key="6">
    <source>
        <dbReference type="ARBA" id="ARBA00022989"/>
    </source>
</evidence>
<gene>
    <name evidence="10" type="ORF">KY46_13400</name>
</gene>
<feature type="transmembrane region" description="Helical" evidence="8">
    <location>
        <begin position="21"/>
        <end position="39"/>
    </location>
</feature>
<feature type="transmembrane region" description="Helical" evidence="8">
    <location>
        <begin position="366"/>
        <end position="389"/>
    </location>
</feature>
<keyword evidence="6 8" id="KW-1133">Transmembrane helix</keyword>
<evidence type="ECO:0000256" key="2">
    <source>
        <dbReference type="ARBA" id="ARBA00022475"/>
    </source>
</evidence>
<feature type="transmembrane region" description="Helical" evidence="8">
    <location>
        <begin position="222"/>
        <end position="242"/>
    </location>
</feature>
<protein>
    <submittedName>
        <fullName evidence="10">Glycosyl transferase</fullName>
    </submittedName>
</protein>